<dbReference type="OrthoDB" id="9804559at2"/>
<keyword evidence="8" id="KW-0966">Cell projection</keyword>
<dbReference type="PANTHER" id="PTHR30435">
    <property type="entry name" value="FLAGELLAR PROTEIN"/>
    <property type="match status" value="1"/>
</dbReference>
<evidence type="ECO:0000259" key="6">
    <source>
        <dbReference type="Pfam" id="PF06429"/>
    </source>
</evidence>
<dbReference type="InterPro" id="IPR012836">
    <property type="entry name" value="FlgF"/>
</dbReference>
<accession>A0A5M6I3G8</accession>
<dbReference type="NCBIfam" id="TIGR02490">
    <property type="entry name" value="flgF"/>
    <property type="match status" value="1"/>
</dbReference>
<sequence length="251" mass="27424">MENTSLIGLSRQVALRRELDVIANNLANLTTTGFKSERVLFEEYLMPVARDESFQNPDATVSYVQDRATAHDHTPGALKMTGNPLDLAIDGDAFFTVQAPSGERYQRNGSFQISSDGELVTQEGYQVIGESGPIRFEPTDTDITIATDGTITTVNGTGTQTRGKLKLARFSDLNSLEKDSVSTWRGNQPAEAQLASTRVVQGAIEQSNVQSVIQIARMMEVTRSYASLAALMKSEDELRQDAIKTLAEVQS</sequence>
<dbReference type="GO" id="GO:0030694">
    <property type="term" value="C:bacterial-type flagellum basal body, rod"/>
    <property type="evidence" value="ECO:0007669"/>
    <property type="project" value="UniProtKB-UniRule"/>
</dbReference>
<proteinExistence type="inferred from homology"/>
<dbReference type="NCBIfam" id="TIGR03506">
    <property type="entry name" value="FlgEFG_subfam"/>
    <property type="match status" value="1"/>
</dbReference>
<gene>
    <name evidence="8" type="primary">flgF</name>
    <name evidence="8" type="ORF">F1193_04550</name>
</gene>
<comment type="similarity">
    <text evidence="2 4">Belongs to the flagella basal body rod proteins family.</text>
</comment>
<keyword evidence="3 4" id="KW-0975">Bacterial flagellum</keyword>
<feature type="domain" description="Flagellar basal body rod protein N-terminal" evidence="5">
    <location>
        <begin position="7"/>
        <end position="35"/>
    </location>
</feature>
<dbReference type="InterPro" id="IPR010930">
    <property type="entry name" value="Flg_bb/hook_C_dom"/>
</dbReference>
<dbReference type="SUPFAM" id="SSF117143">
    <property type="entry name" value="Flagellar hook protein flgE"/>
    <property type="match status" value="1"/>
</dbReference>
<dbReference type="AlphaFoldDB" id="A0A5M6I3G8"/>
<feature type="domain" description="Flagellar basal-body/hook protein C-terminal" evidence="6">
    <location>
        <begin position="200"/>
        <end position="244"/>
    </location>
</feature>
<keyword evidence="8" id="KW-0969">Cilium</keyword>
<feature type="domain" description="Flagellar hook protein FlgE/F/G-like D1" evidence="7">
    <location>
        <begin position="88"/>
        <end position="152"/>
    </location>
</feature>
<comment type="subcellular location">
    <subcellularLocation>
        <location evidence="1 4">Bacterial flagellum basal body</location>
    </subcellularLocation>
</comment>
<keyword evidence="8" id="KW-0282">Flagellum</keyword>
<comment type="caution">
    <text evidence="8">The sequence shown here is derived from an EMBL/GenBank/DDBJ whole genome shotgun (WGS) entry which is preliminary data.</text>
</comment>
<dbReference type="Pfam" id="PF22692">
    <property type="entry name" value="LlgE_F_G_D1"/>
    <property type="match status" value="1"/>
</dbReference>
<evidence type="ECO:0000256" key="3">
    <source>
        <dbReference type="ARBA" id="ARBA00023143"/>
    </source>
</evidence>
<evidence type="ECO:0000313" key="8">
    <source>
        <dbReference type="EMBL" id="KAA5602756.1"/>
    </source>
</evidence>
<evidence type="ECO:0000259" key="5">
    <source>
        <dbReference type="Pfam" id="PF00460"/>
    </source>
</evidence>
<dbReference type="InterPro" id="IPR001444">
    <property type="entry name" value="Flag_bb_rod_N"/>
</dbReference>
<organism evidence="8 9">
    <name type="scientific">Blastochloris sulfoviridis</name>
    <dbReference type="NCBI Taxonomy" id="50712"/>
    <lineage>
        <taxon>Bacteria</taxon>
        <taxon>Pseudomonadati</taxon>
        <taxon>Pseudomonadota</taxon>
        <taxon>Alphaproteobacteria</taxon>
        <taxon>Hyphomicrobiales</taxon>
        <taxon>Blastochloridaceae</taxon>
        <taxon>Blastochloris</taxon>
    </lineage>
</organism>
<dbReference type="RefSeq" id="WP_150096485.1">
    <property type="nucleotide sequence ID" value="NZ_VWPL01000005.1"/>
</dbReference>
<evidence type="ECO:0000256" key="2">
    <source>
        <dbReference type="ARBA" id="ARBA00009677"/>
    </source>
</evidence>
<dbReference type="Pfam" id="PF06429">
    <property type="entry name" value="Flg_bbr_C"/>
    <property type="match status" value="1"/>
</dbReference>
<evidence type="ECO:0000259" key="7">
    <source>
        <dbReference type="Pfam" id="PF22692"/>
    </source>
</evidence>
<evidence type="ECO:0000256" key="1">
    <source>
        <dbReference type="ARBA" id="ARBA00004117"/>
    </source>
</evidence>
<name>A0A5M6I3G8_9HYPH</name>
<comment type="subunit">
    <text evidence="4">The basal body constitutes a major portion of the flagellar organelle and consists of five rings (E,L,P,S, and M) mounted on a central rod. The rod consists of about 26 subunits of FlgG in the distal portion, and FlgB, FlgC and FlgF are thought to build up the proximal portion of the rod with about 6 subunits each.</text>
</comment>
<protein>
    <recommendedName>
        <fullName evidence="4">Flagellar basal-body rod protein FlgF</fullName>
    </recommendedName>
</protein>
<dbReference type="Proteomes" id="UP000323886">
    <property type="component" value="Unassembled WGS sequence"/>
</dbReference>
<dbReference type="EMBL" id="VWPL01000005">
    <property type="protein sequence ID" value="KAA5602756.1"/>
    <property type="molecule type" value="Genomic_DNA"/>
</dbReference>
<dbReference type="GO" id="GO:0071978">
    <property type="term" value="P:bacterial-type flagellum-dependent swarming motility"/>
    <property type="evidence" value="ECO:0007669"/>
    <property type="project" value="TreeGrafter"/>
</dbReference>
<dbReference type="InterPro" id="IPR053967">
    <property type="entry name" value="LlgE_F_G-like_D1"/>
</dbReference>
<reference evidence="8 9" key="1">
    <citation type="submission" date="2019-09" db="EMBL/GenBank/DDBJ databases">
        <title>Draft Whole-Genome sequence of Blastochloris sulfoviridis DSM 729.</title>
        <authorList>
            <person name="Meyer T.E."/>
            <person name="Kyndt J.A."/>
        </authorList>
    </citation>
    <scope>NUCLEOTIDE SEQUENCE [LARGE SCALE GENOMIC DNA]</scope>
    <source>
        <strain evidence="8 9">DSM 729</strain>
    </source>
</reference>
<dbReference type="Pfam" id="PF00460">
    <property type="entry name" value="Flg_bb_rod"/>
    <property type="match status" value="1"/>
</dbReference>
<evidence type="ECO:0000256" key="4">
    <source>
        <dbReference type="RuleBase" id="RU362116"/>
    </source>
</evidence>
<dbReference type="PANTHER" id="PTHR30435:SF19">
    <property type="entry name" value="FLAGELLAR BASAL-BODY ROD PROTEIN FLGG"/>
    <property type="match status" value="1"/>
</dbReference>
<dbReference type="InterPro" id="IPR037925">
    <property type="entry name" value="FlgE/F/G-like"/>
</dbReference>
<evidence type="ECO:0000313" key="9">
    <source>
        <dbReference type="Proteomes" id="UP000323886"/>
    </source>
</evidence>
<dbReference type="InterPro" id="IPR020013">
    <property type="entry name" value="Flagellar_FlgE/F/G"/>
</dbReference>
<keyword evidence="9" id="KW-1185">Reference proteome</keyword>